<evidence type="ECO:0000313" key="1">
    <source>
        <dbReference type="EMBL" id="GHG15430.1"/>
    </source>
</evidence>
<comment type="caution">
    <text evidence="3">The sequence shown here is derived from an EMBL/GenBank/DDBJ whole genome shotgun (WGS) entry which is preliminary data.</text>
</comment>
<keyword evidence="4" id="KW-1185">Reference proteome</keyword>
<organism evidence="3 4">
    <name type="scientific">Streptomyces filamentosus</name>
    <name type="common">Streptomyces roseosporus</name>
    <dbReference type="NCBI Taxonomy" id="67294"/>
    <lineage>
        <taxon>Bacteria</taxon>
        <taxon>Bacillati</taxon>
        <taxon>Actinomycetota</taxon>
        <taxon>Actinomycetes</taxon>
        <taxon>Kitasatosporales</taxon>
        <taxon>Streptomycetaceae</taxon>
        <taxon>Streptomyces</taxon>
    </lineage>
</organism>
<dbReference type="EMBL" id="BNBE01000005">
    <property type="protein sequence ID" value="GHG30886.1"/>
    <property type="molecule type" value="Genomic_DNA"/>
</dbReference>
<dbReference type="AlphaFoldDB" id="A0A919BYX0"/>
<dbReference type="Proteomes" id="UP000632849">
    <property type="component" value="Unassembled WGS sequence"/>
</dbReference>
<dbReference type="EMBL" id="BNBE01000005">
    <property type="protein sequence ID" value="GHG32008.1"/>
    <property type="molecule type" value="Genomic_DNA"/>
</dbReference>
<dbReference type="EMBL" id="BNBE01000003">
    <property type="protein sequence ID" value="GHG15430.1"/>
    <property type="molecule type" value="Genomic_DNA"/>
</dbReference>
<gene>
    <name evidence="1" type="ORF">GCM10017667_56240</name>
    <name evidence="2" type="ORF">GCM10017667_80490</name>
    <name evidence="3" type="ORF">GCM10017667_82430</name>
</gene>
<reference evidence="3" key="1">
    <citation type="journal article" date="2014" name="Int. J. Syst. Evol. Microbiol.">
        <title>Complete genome sequence of Corynebacterium casei LMG S-19264T (=DSM 44701T), isolated from a smear-ripened cheese.</title>
        <authorList>
            <consortium name="US DOE Joint Genome Institute (JGI-PGF)"/>
            <person name="Walter F."/>
            <person name="Albersmeier A."/>
            <person name="Kalinowski J."/>
            <person name="Ruckert C."/>
        </authorList>
    </citation>
    <scope>NUCLEOTIDE SEQUENCE</scope>
    <source>
        <strain evidence="3">JCM 4122</strain>
    </source>
</reference>
<evidence type="ECO:0000313" key="2">
    <source>
        <dbReference type="EMBL" id="GHG30886.1"/>
    </source>
</evidence>
<dbReference type="RefSeq" id="WP_190043610.1">
    <property type="nucleotide sequence ID" value="NZ_BNBE01000003.1"/>
</dbReference>
<reference evidence="3" key="2">
    <citation type="submission" date="2020-09" db="EMBL/GenBank/DDBJ databases">
        <authorList>
            <person name="Sun Q."/>
            <person name="Ohkuma M."/>
        </authorList>
    </citation>
    <scope>NUCLEOTIDE SEQUENCE</scope>
    <source>
        <strain evidence="3">JCM 4122</strain>
    </source>
</reference>
<evidence type="ECO:0000313" key="4">
    <source>
        <dbReference type="Proteomes" id="UP000632849"/>
    </source>
</evidence>
<sequence length="124" mass="13662">MTRRLSPAERLASAEKDLLLEDIADQSSWDRFLVEQAVYHFGTRHSEFSANDLRDVLPELAHGFLGAAINSLRTAGVIEHTGRVVPSTLASTHGHRLGVWRLSVKGLVIAEQRRARGQQPQAAA</sequence>
<protein>
    <submittedName>
        <fullName evidence="3">Uncharacterized protein</fullName>
    </submittedName>
</protein>
<name>A0A919BYX0_STRFL</name>
<proteinExistence type="predicted"/>
<accession>A0A919BYX0</accession>
<evidence type="ECO:0000313" key="3">
    <source>
        <dbReference type="EMBL" id="GHG32008.1"/>
    </source>
</evidence>